<evidence type="ECO:0000313" key="9">
    <source>
        <dbReference type="EMBL" id="GAA0245402.1"/>
    </source>
</evidence>
<evidence type="ECO:0000256" key="2">
    <source>
        <dbReference type="ARBA" id="ARBA00008432"/>
    </source>
</evidence>
<gene>
    <name evidence="9" type="ORF">GCM10009126_08820</name>
</gene>
<dbReference type="InterPro" id="IPR020846">
    <property type="entry name" value="MFS_dom"/>
</dbReference>
<dbReference type="InterPro" id="IPR044772">
    <property type="entry name" value="NO3_transporter"/>
</dbReference>
<dbReference type="Gene3D" id="1.20.1250.20">
    <property type="entry name" value="MFS general substrate transporter like domains"/>
    <property type="match status" value="1"/>
</dbReference>
<feature type="transmembrane region" description="Helical" evidence="7">
    <location>
        <begin position="12"/>
        <end position="39"/>
    </location>
</feature>
<comment type="caution">
    <text evidence="9">The sequence shown here is derived from an EMBL/GenBank/DDBJ whole genome shotgun (WGS) entry which is preliminary data.</text>
</comment>
<evidence type="ECO:0000256" key="6">
    <source>
        <dbReference type="ARBA" id="ARBA00023136"/>
    </source>
</evidence>
<evidence type="ECO:0000313" key="10">
    <source>
        <dbReference type="Proteomes" id="UP001500657"/>
    </source>
</evidence>
<evidence type="ECO:0000256" key="5">
    <source>
        <dbReference type="ARBA" id="ARBA00023063"/>
    </source>
</evidence>
<sequence>MSKAFLKAGHFPTLAVCFLYFDLSFAVWVLLAPLAVLIADDLHLRPDQKGLMVATPVLAGALLRVLNGVLIGQWKARRVGIAMQLVVITGLLLAWWLGLRSFGQMLTLGVVLGVAGASFAIALPMVSYWYPPQRQGVVLGLAGAGNSGTVFAALFAPALALALGWRNVLGLAALPLLAVLLAFVLFARDSPNSPPPKTQADYRRVLRTPDAWWLMFFYGISFGGFVGLSSFLPIYFNDQYGLSAVTAGYFTAGCVFVGSFVRPLGGALADRIGGTRALSMVYALVALMLSIITFGKQPAFGALAALALAMTALGMGNGAVFQLVPQRFRNDVGLLTGLVGMTGGVGGFCLAAGLGYARQFTGDYGYGFGCFALLALLAWGGIASVRLRWRGAAALGGVRV</sequence>
<proteinExistence type="inferred from homology"/>
<keyword evidence="3 7" id="KW-0812">Transmembrane</keyword>
<protein>
    <submittedName>
        <fullName evidence="9">Nitrate/nitrite transporter</fullName>
    </submittedName>
</protein>
<evidence type="ECO:0000256" key="4">
    <source>
        <dbReference type="ARBA" id="ARBA00022989"/>
    </source>
</evidence>
<keyword evidence="5" id="KW-0534">Nitrate assimilation</keyword>
<reference evidence="10" key="1">
    <citation type="journal article" date="2019" name="Int. J. Syst. Evol. Microbiol.">
        <title>The Global Catalogue of Microorganisms (GCM) 10K type strain sequencing project: providing services to taxonomists for standard genome sequencing and annotation.</title>
        <authorList>
            <consortium name="The Broad Institute Genomics Platform"/>
            <consortium name="The Broad Institute Genome Sequencing Center for Infectious Disease"/>
            <person name="Wu L."/>
            <person name="Ma J."/>
        </authorList>
    </citation>
    <scope>NUCLEOTIDE SEQUENCE [LARGE SCALE GENOMIC DNA]</scope>
    <source>
        <strain evidence="10">JCM 16242</strain>
    </source>
</reference>
<comment type="subcellular location">
    <subcellularLocation>
        <location evidence="1">Membrane</location>
        <topology evidence="1">Multi-pass membrane protein</topology>
    </subcellularLocation>
</comment>
<evidence type="ECO:0000256" key="7">
    <source>
        <dbReference type="SAM" id="Phobius"/>
    </source>
</evidence>
<feature type="transmembrane region" description="Helical" evidence="7">
    <location>
        <begin position="300"/>
        <end position="320"/>
    </location>
</feature>
<feature type="transmembrane region" description="Helical" evidence="7">
    <location>
        <begin position="366"/>
        <end position="385"/>
    </location>
</feature>
<dbReference type="RefSeq" id="WP_425543657.1">
    <property type="nucleotide sequence ID" value="NZ_BAAAFO010000001.1"/>
</dbReference>
<feature type="transmembrane region" description="Helical" evidence="7">
    <location>
        <begin position="332"/>
        <end position="354"/>
    </location>
</feature>
<feature type="domain" description="Major facilitator superfamily (MFS) profile" evidence="8">
    <location>
        <begin position="12"/>
        <end position="390"/>
    </location>
</feature>
<name>A0ABP3DWP4_9GAMM</name>
<evidence type="ECO:0000259" key="8">
    <source>
        <dbReference type="PROSITE" id="PS50850"/>
    </source>
</evidence>
<feature type="transmembrane region" description="Helical" evidence="7">
    <location>
        <begin position="105"/>
        <end position="130"/>
    </location>
</feature>
<organism evidence="9 10">
    <name type="scientific">Rhodanobacter caeni</name>
    <dbReference type="NCBI Taxonomy" id="657654"/>
    <lineage>
        <taxon>Bacteria</taxon>
        <taxon>Pseudomonadati</taxon>
        <taxon>Pseudomonadota</taxon>
        <taxon>Gammaproteobacteria</taxon>
        <taxon>Lysobacterales</taxon>
        <taxon>Rhodanobacteraceae</taxon>
        <taxon>Rhodanobacter</taxon>
    </lineage>
</organism>
<accession>A0ABP3DWP4</accession>
<keyword evidence="10" id="KW-1185">Reference proteome</keyword>
<feature type="transmembrane region" description="Helical" evidence="7">
    <location>
        <begin position="242"/>
        <end position="265"/>
    </location>
</feature>
<dbReference type="Pfam" id="PF07690">
    <property type="entry name" value="MFS_1"/>
    <property type="match status" value="1"/>
</dbReference>
<feature type="transmembrane region" description="Helical" evidence="7">
    <location>
        <begin position="51"/>
        <end position="72"/>
    </location>
</feature>
<feature type="transmembrane region" description="Helical" evidence="7">
    <location>
        <begin position="212"/>
        <end position="236"/>
    </location>
</feature>
<dbReference type="Proteomes" id="UP001500657">
    <property type="component" value="Unassembled WGS sequence"/>
</dbReference>
<keyword evidence="6 7" id="KW-0472">Membrane</keyword>
<keyword evidence="4 7" id="KW-1133">Transmembrane helix</keyword>
<dbReference type="EMBL" id="BAAAFO010000001">
    <property type="protein sequence ID" value="GAA0245402.1"/>
    <property type="molecule type" value="Genomic_DNA"/>
</dbReference>
<dbReference type="InterPro" id="IPR036259">
    <property type="entry name" value="MFS_trans_sf"/>
</dbReference>
<feature type="transmembrane region" description="Helical" evidence="7">
    <location>
        <begin position="79"/>
        <end position="99"/>
    </location>
</feature>
<dbReference type="CDD" id="cd17341">
    <property type="entry name" value="MFS_NRT2_like"/>
    <property type="match status" value="1"/>
</dbReference>
<feature type="transmembrane region" description="Helical" evidence="7">
    <location>
        <begin position="168"/>
        <end position="187"/>
    </location>
</feature>
<dbReference type="InterPro" id="IPR011701">
    <property type="entry name" value="MFS"/>
</dbReference>
<dbReference type="PROSITE" id="PS50850">
    <property type="entry name" value="MFS"/>
    <property type="match status" value="1"/>
</dbReference>
<dbReference type="SUPFAM" id="SSF103473">
    <property type="entry name" value="MFS general substrate transporter"/>
    <property type="match status" value="1"/>
</dbReference>
<evidence type="ECO:0000256" key="3">
    <source>
        <dbReference type="ARBA" id="ARBA00022692"/>
    </source>
</evidence>
<dbReference type="PANTHER" id="PTHR23515">
    <property type="entry name" value="HIGH-AFFINITY NITRATE TRANSPORTER 2.3"/>
    <property type="match status" value="1"/>
</dbReference>
<evidence type="ECO:0000256" key="1">
    <source>
        <dbReference type="ARBA" id="ARBA00004141"/>
    </source>
</evidence>
<feature type="transmembrane region" description="Helical" evidence="7">
    <location>
        <begin position="137"/>
        <end position="162"/>
    </location>
</feature>
<comment type="similarity">
    <text evidence="2">Belongs to the major facilitator superfamily. Nitrate/nitrite porter (TC 2.A.1.8) family.</text>
</comment>
<feature type="transmembrane region" description="Helical" evidence="7">
    <location>
        <begin position="277"/>
        <end position="294"/>
    </location>
</feature>